<reference evidence="2" key="1">
    <citation type="submission" date="2023-01" db="EMBL/GenBank/DDBJ databases">
        <title>Human gut microbiome strain richness.</title>
        <authorList>
            <person name="Chen-Liaw A."/>
        </authorList>
    </citation>
    <scope>NUCLEOTIDE SEQUENCE</scope>
    <source>
        <strain evidence="2">1001217st1_A9_1001217B_191108</strain>
    </source>
</reference>
<proteinExistence type="predicted"/>
<keyword evidence="1" id="KW-0812">Transmembrane</keyword>
<dbReference type="Proteomes" id="UP001211731">
    <property type="component" value="Unassembled WGS sequence"/>
</dbReference>
<dbReference type="AlphaFoldDB" id="A0AB35J1M2"/>
<name>A0AB35J1M2_MEDGN</name>
<comment type="caution">
    <text evidence="2">The sequence shown here is derived from an EMBL/GenBank/DDBJ whole genome shotgun (WGS) entry which is preliminary data.</text>
</comment>
<sequence length="99" mass="11026">MALIKIFFKLLVLPLIAAVTLIQWVGIFLTQFSTVIFNLLAGLMFLIAVAGWMFGIGTGADTLRMLAIAFVVFIIPHIAEWLIIRIAAINYGLREFIKS</sequence>
<feature type="transmembrane region" description="Helical" evidence="1">
    <location>
        <begin position="7"/>
        <end position="29"/>
    </location>
</feature>
<protein>
    <submittedName>
        <fullName evidence="2">CD1845 family protein</fullName>
    </submittedName>
</protein>
<feature type="transmembrane region" description="Helical" evidence="1">
    <location>
        <begin position="66"/>
        <end position="93"/>
    </location>
</feature>
<dbReference type="EMBL" id="JAQMLR010000004">
    <property type="protein sequence ID" value="MDB8738382.1"/>
    <property type="molecule type" value="Genomic_DNA"/>
</dbReference>
<feature type="transmembrane region" description="Helical" evidence="1">
    <location>
        <begin position="35"/>
        <end position="54"/>
    </location>
</feature>
<evidence type="ECO:0000313" key="3">
    <source>
        <dbReference type="Proteomes" id="UP001211731"/>
    </source>
</evidence>
<organism evidence="2 3">
    <name type="scientific">Mediterraneibacter gnavus</name>
    <name type="common">Ruminococcus gnavus</name>
    <dbReference type="NCBI Taxonomy" id="33038"/>
    <lineage>
        <taxon>Bacteria</taxon>
        <taxon>Bacillati</taxon>
        <taxon>Bacillota</taxon>
        <taxon>Clostridia</taxon>
        <taxon>Lachnospirales</taxon>
        <taxon>Lachnospiraceae</taxon>
        <taxon>Mediterraneibacter</taxon>
    </lineage>
</organism>
<gene>
    <name evidence="2" type="ORF">PNU63_06265</name>
</gene>
<dbReference type="RefSeq" id="WP_272107129.1">
    <property type="nucleotide sequence ID" value="NZ_JAQMLR010000004.1"/>
</dbReference>
<evidence type="ECO:0000313" key="2">
    <source>
        <dbReference type="EMBL" id="MDB8738382.1"/>
    </source>
</evidence>
<evidence type="ECO:0000256" key="1">
    <source>
        <dbReference type="SAM" id="Phobius"/>
    </source>
</evidence>
<accession>A0AB35J1M2</accession>
<keyword evidence="1" id="KW-0472">Membrane</keyword>
<keyword evidence="1" id="KW-1133">Transmembrane helix</keyword>